<keyword evidence="1" id="KW-0547">Nucleotide-binding</keyword>
<evidence type="ECO:0000259" key="2">
    <source>
        <dbReference type="PROSITE" id="PS51084"/>
    </source>
</evidence>
<dbReference type="PROSITE" id="PS51084">
    <property type="entry name" value="HIT_2"/>
    <property type="match status" value="1"/>
</dbReference>
<dbReference type="GO" id="GO:0000166">
    <property type="term" value="F:nucleotide binding"/>
    <property type="evidence" value="ECO:0007669"/>
    <property type="project" value="UniProtKB-KW"/>
</dbReference>
<dbReference type="Pfam" id="PF01230">
    <property type="entry name" value="HIT"/>
    <property type="match status" value="1"/>
</dbReference>
<dbReference type="SUPFAM" id="SSF54197">
    <property type="entry name" value="HIT-like"/>
    <property type="match status" value="1"/>
</dbReference>
<evidence type="ECO:0000313" key="3">
    <source>
        <dbReference type="EMBL" id="EQD47239.1"/>
    </source>
</evidence>
<feature type="domain" description="HIT" evidence="2">
    <location>
        <begin position="3"/>
        <end position="111"/>
    </location>
</feature>
<sequence>MCDLAQHPEKDAANFVVRRSPFGMLLMNRYPYVNGHLLAAPYRHTPDLPELSAEERADVLELAVVGQQLLTQAMNPQGFNIGINIGRCAGAGVPGHIHTHVVPRWNGDVNFMSAVGQVRVIPQAVEEAYRQIMEQAIKALPPAKPAAI</sequence>
<dbReference type="Gene3D" id="3.30.428.10">
    <property type="entry name" value="HIT-like"/>
    <property type="match status" value="1"/>
</dbReference>
<dbReference type="PANTHER" id="PTHR42997:SF1">
    <property type="entry name" value="AP-4-A PHOSPHORYLASE"/>
    <property type="match status" value="1"/>
</dbReference>
<dbReference type="EMBL" id="AUZY01008125">
    <property type="protein sequence ID" value="EQD47239.1"/>
    <property type="molecule type" value="Genomic_DNA"/>
</dbReference>
<evidence type="ECO:0000256" key="1">
    <source>
        <dbReference type="ARBA" id="ARBA00022741"/>
    </source>
</evidence>
<gene>
    <name evidence="3" type="ORF">B1B_12413</name>
</gene>
<dbReference type="PANTHER" id="PTHR42997">
    <property type="entry name" value="HIT FAMILY HYDROLASE"/>
    <property type="match status" value="1"/>
</dbReference>
<accession>T1B340</accession>
<dbReference type="InterPro" id="IPR052908">
    <property type="entry name" value="AP-4-A_phosphorylase"/>
</dbReference>
<reference evidence="3" key="2">
    <citation type="journal article" date="2014" name="ISME J.">
        <title>Microbial stratification in low pH oxic and suboxic macroscopic growths along an acid mine drainage.</title>
        <authorList>
            <person name="Mendez-Garcia C."/>
            <person name="Mesa V."/>
            <person name="Sprenger R.R."/>
            <person name="Richter M."/>
            <person name="Diez M.S."/>
            <person name="Solano J."/>
            <person name="Bargiela R."/>
            <person name="Golyshina O.V."/>
            <person name="Manteca A."/>
            <person name="Ramos J.L."/>
            <person name="Gallego J.R."/>
            <person name="Llorente I."/>
            <person name="Martins Dos Santos V.A."/>
            <person name="Jensen O.N."/>
            <person name="Pelaez A.I."/>
            <person name="Sanchez J."/>
            <person name="Ferrer M."/>
        </authorList>
    </citation>
    <scope>NUCLEOTIDE SEQUENCE</scope>
</reference>
<reference evidence="3" key="1">
    <citation type="submission" date="2013-08" db="EMBL/GenBank/DDBJ databases">
        <authorList>
            <person name="Mendez C."/>
            <person name="Richter M."/>
            <person name="Ferrer M."/>
            <person name="Sanchez J."/>
        </authorList>
    </citation>
    <scope>NUCLEOTIDE SEQUENCE</scope>
</reference>
<dbReference type="AlphaFoldDB" id="T1B340"/>
<dbReference type="GO" id="GO:0003824">
    <property type="term" value="F:catalytic activity"/>
    <property type="evidence" value="ECO:0007669"/>
    <property type="project" value="InterPro"/>
</dbReference>
<dbReference type="InterPro" id="IPR039383">
    <property type="entry name" value="FHIT"/>
</dbReference>
<proteinExistence type="predicted"/>
<organism evidence="3">
    <name type="scientific">mine drainage metagenome</name>
    <dbReference type="NCBI Taxonomy" id="410659"/>
    <lineage>
        <taxon>unclassified sequences</taxon>
        <taxon>metagenomes</taxon>
        <taxon>ecological metagenomes</taxon>
    </lineage>
</organism>
<name>T1B340_9ZZZZ</name>
<dbReference type="InterPro" id="IPR036265">
    <property type="entry name" value="HIT-like_sf"/>
</dbReference>
<dbReference type="CDD" id="cd01275">
    <property type="entry name" value="FHIT"/>
    <property type="match status" value="1"/>
</dbReference>
<dbReference type="InterPro" id="IPR011146">
    <property type="entry name" value="HIT-like"/>
</dbReference>
<protein>
    <submittedName>
        <fullName evidence="3">Histidine triad (HIT) protein</fullName>
    </submittedName>
</protein>
<comment type="caution">
    <text evidence="3">The sequence shown here is derived from an EMBL/GenBank/DDBJ whole genome shotgun (WGS) entry which is preliminary data.</text>
</comment>